<dbReference type="EMBL" id="JBBPBM010000206">
    <property type="protein sequence ID" value="KAK8500813.1"/>
    <property type="molecule type" value="Genomic_DNA"/>
</dbReference>
<reference evidence="1 2" key="1">
    <citation type="journal article" date="2024" name="G3 (Bethesda)">
        <title>Genome assembly of Hibiscus sabdariffa L. provides insights into metabolisms of medicinal natural products.</title>
        <authorList>
            <person name="Kim T."/>
        </authorList>
    </citation>
    <scope>NUCLEOTIDE SEQUENCE [LARGE SCALE GENOMIC DNA]</scope>
    <source>
        <strain evidence="1">TK-2024</strain>
        <tissue evidence="1">Old leaves</tissue>
    </source>
</reference>
<dbReference type="Proteomes" id="UP001472677">
    <property type="component" value="Unassembled WGS sequence"/>
</dbReference>
<evidence type="ECO:0000313" key="1">
    <source>
        <dbReference type="EMBL" id="KAK8500813.1"/>
    </source>
</evidence>
<name>A0ABR2B238_9ROSI</name>
<accession>A0ABR2B238</accession>
<keyword evidence="2" id="KW-1185">Reference proteome</keyword>
<gene>
    <name evidence="1" type="ORF">V6N12_021022</name>
</gene>
<organism evidence="1 2">
    <name type="scientific">Hibiscus sabdariffa</name>
    <name type="common">roselle</name>
    <dbReference type="NCBI Taxonomy" id="183260"/>
    <lineage>
        <taxon>Eukaryota</taxon>
        <taxon>Viridiplantae</taxon>
        <taxon>Streptophyta</taxon>
        <taxon>Embryophyta</taxon>
        <taxon>Tracheophyta</taxon>
        <taxon>Spermatophyta</taxon>
        <taxon>Magnoliopsida</taxon>
        <taxon>eudicotyledons</taxon>
        <taxon>Gunneridae</taxon>
        <taxon>Pentapetalae</taxon>
        <taxon>rosids</taxon>
        <taxon>malvids</taxon>
        <taxon>Malvales</taxon>
        <taxon>Malvaceae</taxon>
        <taxon>Malvoideae</taxon>
        <taxon>Hibiscus</taxon>
    </lineage>
</organism>
<evidence type="ECO:0000313" key="2">
    <source>
        <dbReference type="Proteomes" id="UP001472677"/>
    </source>
</evidence>
<protein>
    <submittedName>
        <fullName evidence="1">Uncharacterized protein</fullName>
    </submittedName>
</protein>
<sequence>MGRDSIYVKYKCATPLAIVNSGHRQKINEGISKAILISDESGAAVIKGPYDAEISDHVQQFSKAKTNIAKDVMEVKEARSGYGSQYRRFSVKRLGKTTSGTWIVEETLQRADQEIYA</sequence>
<proteinExistence type="predicted"/>
<comment type="caution">
    <text evidence="1">The sequence shown here is derived from an EMBL/GenBank/DDBJ whole genome shotgun (WGS) entry which is preliminary data.</text>
</comment>